<protein>
    <submittedName>
        <fullName evidence="1">Uncharacterized protein</fullName>
    </submittedName>
</protein>
<dbReference type="RefSeq" id="WP_128215118.1">
    <property type="nucleotide sequence ID" value="NZ_CP025746.1"/>
</dbReference>
<evidence type="ECO:0000313" key="1">
    <source>
        <dbReference type="EMBL" id="QAA34403.1"/>
    </source>
</evidence>
<organism evidence="1 2">
    <name type="scientific">Clostridium manihotivorum</name>
    <dbReference type="NCBI Taxonomy" id="2320868"/>
    <lineage>
        <taxon>Bacteria</taxon>
        <taxon>Bacillati</taxon>
        <taxon>Bacillota</taxon>
        <taxon>Clostridia</taxon>
        <taxon>Eubacteriales</taxon>
        <taxon>Clostridiaceae</taxon>
        <taxon>Clostridium</taxon>
    </lineage>
</organism>
<accession>A0A3R5R195</accession>
<proteinExistence type="predicted"/>
<gene>
    <name evidence="1" type="ORF">C1I91_23715</name>
</gene>
<dbReference type="AlphaFoldDB" id="A0A3R5R195"/>
<dbReference type="OrthoDB" id="1911444at2"/>
<reference evidence="1 2" key="1">
    <citation type="submission" date="2018-01" db="EMBL/GenBank/DDBJ databases">
        <title>Genome Sequencing and Assembly of Anaerobacter polyendosporus strain CT4.</title>
        <authorList>
            <person name="Tachaapaikoon C."/>
            <person name="Sutheeworapong S."/>
            <person name="Jenjaroenpun P."/>
            <person name="Wongsurawat T."/>
            <person name="Nookeaw I."/>
            <person name="Cheawchanlertfa P."/>
            <person name="Kosugi A."/>
            <person name="Cheevadhanarak S."/>
            <person name="Ratanakhanokchai K."/>
        </authorList>
    </citation>
    <scope>NUCLEOTIDE SEQUENCE [LARGE SCALE GENOMIC DNA]</scope>
    <source>
        <strain evidence="1 2">CT4</strain>
    </source>
</reference>
<dbReference type="KEGG" id="cmah:C1I91_23715"/>
<keyword evidence="2" id="KW-1185">Reference proteome</keyword>
<sequence length="112" mass="12910">MNNIKIEELAKKTGLKIRIVTSVKSFDTYNSFFNIYDSFDEPCRRIVVLTKYNDLEEVYDESPDEPIVIGKCIGGNYWLKEYPLTTNPNNILLQELSVTQEVADNILKELEG</sequence>
<name>A0A3R5R195_9CLOT</name>
<dbReference type="EMBL" id="CP025746">
    <property type="protein sequence ID" value="QAA34403.1"/>
    <property type="molecule type" value="Genomic_DNA"/>
</dbReference>
<evidence type="ECO:0000313" key="2">
    <source>
        <dbReference type="Proteomes" id="UP000286268"/>
    </source>
</evidence>
<dbReference type="Proteomes" id="UP000286268">
    <property type="component" value="Chromosome"/>
</dbReference>